<keyword evidence="2" id="KW-1185">Reference proteome</keyword>
<reference evidence="2" key="1">
    <citation type="journal article" date="2014" name="Nat. Genet.">
        <title>The genome of the stress-tolerant wild tomato species Solanum pennellii.</title>
        <authorList>
            <person name="Bolger A."/>
            <person name="Scossa F."/>
            <person name="Bolger M.E."/>
            <person name="Lanz C."/>
            <person name="Maumus F."/>
            <person name="Tohge T."/>
            <person name="Quesneville H."/>
            <person name="Alseekh S."/>
            <person name="Sorensen I."/>
            <person name="Lichtenstein G."/>
            <person name="Fich E.A."/>
            <person name="Conte M."/>
            <person name="Keller H."/>
            <person name="Schneeberger K."/>
            <person name="Schwacke R."/>
            <person name="Ofner I."/>
            <person name="Vrebalov J."/>
            <person name="Xu Y."/>
            <person name="Osorio S."/>
            <person name="Aflitos S.A."/>
            <person name="Schijlen E."/>
            <person name="Jimenez-Gomez J.M."/>
            <person name="Ryngajllo M."/>
            <person name="Kimura S."/>
            <person name="Kumar R."/>
            <person name="Koenig D."/>
            <person name="Headland L.R."/>
            <person name="Maloof J.N."/>
            <person name="Sinha N."/>
            <person name="van Ham R.C."/>
            <person name="Lankhorst R.K."/>
            <person name="Mao L."/>
            <person name="Vogel A."/>
            <person name="Arsova B."/>
            <person name="Panstruga R."/>
            <person name="Fei Z."/>
            <person name="Rose J.K."/>
            <person name="Zamir D."/>
            <person name="Carrari F."/>
            <person name="Giovannoni J.J."/>
            <person name="Weigel D."/>
            <person name="Usadel B."/>
            <person name="Fernie A.R."/>
        </authorList>
    </citation>
    <scope>NUCLEOTIDE SEQUENCE [LARGE SCALE GENOMIC DNA]</scope>
    <source>
        <strain evidence="2">cv. LA0716</strain>
    </source>
</reference>
<evidence type="ECO:0000256" key="1">
    <source>
        <dbReference type="SAM" id="Coils"/>
    </source>
</evidence>
<organism evidence="2 3">
    <name type="scientific">Solanum pennellii</name>
    <name type="common">Tomato</name>
    <name type="synonym">Lycopersicon pennellii</name>
    <dbReference type="NCBI Taxonomy" id="28526"/>
    <lineage>
        <taxon>Eukaryota</taxon>
        <taxon>Viridiplantae</taxon>
        <taxon>Streptophyta</taxon>
        <taxon>Embryophyta</taxon>
        <taxon>Tracheophyta</taxon>
        <taxon>Spermatophyta</taxon>
        <taxon>Magnoliopsida</taxon>
        <taxon>eudicotyledons</taxon>
        <taxon>Gunneridae</taxon>
        <taxon>Pentapetalae</taxon>
        <taxon>asterids</taxon>
        <taxon>lamiids</taxon>
        <taxon>Solanales</taxon>
        <taxon>Solanaceae</taxon>
        <taxon>Solanoideae</taxon>
        <taxon>Solaneae</taxon>
        <taxon>Solanum</taxon>
        <taxon>Solanum subgen. Lycopersicon</taxon>
    </lineage>
</organism>
<proteinExistence type="predicted"/>
<name>A0ABM1VG51_SOLPN</name>
<accession>A0ABM1VG51</accession>
<evidence type="ECO:0000313" key="2">
    <source>
        <dbReference type="Proteomes" id="UP000694930"/>
    </source>
</evidence>
<evidence type="ECO:0000313" key="3">
    <source>
        <dbReference type="RefSeq" id="XP_027774719.1"/>
    </source>
</evidence>
<keyword evidence="1" id="KW-0175">Coiled coil</keyword>
<gene>
    <name evidence="3" type="primary">LOC114078308</name>
</gene>
<feature type="coiled-coil region" evidence="1">
    <location>
        <begin position="29"/>
        <end position="56"/>
    </location>
</feature>
<dbReference type="Proteomes" id="UP000694930">
    <property type="component" value="Chromosome 8"/>
</dbReference>
<sequence>MCMKYSTQGLKDIFYLKIVRLIVFMRNYGHELLNSKDELEAKLEELKEQLLQQATTVSAAPVPCSCREATCSAHSFSASPTSTLCDVFQISTTPCAIEVLSTCVSASDVGSWWTVLVDI</sequence>
<protein>
    <submittedName>
        <fullName evidence="3">Uncharacterized protein LOC114078308</fullName>
    </submittedName>
</protein>
<reference evidence="3" key="2">
    <citation type="submission" date="2025-08" db="UniProtKB">
        <authorList>
            <consortium name="RefSeq"/>
        </authorList>
    </citation>
    <scope>IDENTIFICATION</scope>
</reference>
<dbReference type="RefSeq" id="XP_027774719.1">
    <property type="nucleotide sequence ID" value="XM_027918918.1"/>
</dbReference>
<dbReference type="GeneID" id="114078308"/>